<evidence type="ECO:0000313" key="3">
    <source>
        <dbReference type="Proteomes" id="UP000784294"/>
    </source>
</evidence>
<evidence type="ECO:0000256" key="1">
    <source>
        <dbReference type="SAM" id="MobiDB-lite"/>
    </source>
</evidence>
<accession>A0A3S5AIF4</accession>
<organism evidence="2 3">
    <name type="scientific">Protopolystoma xenopodis</name>
    <dbReference type="NCBI Taxonomy" id="117903"/>
    <lineage>
        <taxon>Eukaryota</taxon>
        <taxon>Metazoa</taxon>
        <taxon>Spiralia</taxon>
        <taxon>Lophotrochozoa</taxon>
        <taxon>Platyhelminthes</taxon>
        <taxon>Monogenea</taxon>
        <taxon>Polyopisthocotylea</taxon>
        <taxon>Polystomatidea</taxon>
        <taxon>Polystomatidae</taxon>
        <taxon>Protopolystoma</taxon>
    </lineage>
</organism>
<proteinExistence type="predicted"/>
<keyword evidence="3" id="KW-1185">Reference proteome</keyword>
<reference evidence="2" key="1">
    <citation type="submission" date="2018-11" db="EMBL/GenBank/DDBJ databases">
        <authorList>
            <consortium name="Pathogen Informatics"/>
        </authorList>
    </citation>
    <scope>NUCLEOTIDE SEQUENCE</scope>
</reference>
<sequence length="96" mass="10690">MTASETKLLRELVEEREASAVMARRVQARQRDLVRQLWQATRRLAELEGGQERRPSEGGTTVSLAGVGEDSSRPVNTVYSTTQTTIRYSEAIVLAI</sequence>
<gene>
    <name evidence="2" type="ORF">PXEA_LOCUS18001</name>
</gene>
<feature type="region of interest" description="Disordered" evidence="1">
    <location>
        <begin position="48"/>
        <end position="75"/>
    </location>
</feature>
<evidence type="ECO:0000313" key="2">
    <source>
        <dbReference type="EMBL" id="VEL24561.1"/>
    </source>
</evidence>
<protein>
    <submittedName>
        <fullName evidence="2">Uncharacterized protein</fullName>
    </submittedName>
</protein>
<comment type="caution">
    <text evidence="2">The sequence shown here is derived from an EMBL/GenBank/DDBJ whole genome shotgun (WGS) entry which is preliminary data.</text>
</comment>
<dbReference type="Proteomes" id="UP000784294">
    <property type="component" value="Unassembled WGS sequence"/>
</dbReference>
<dbReference type="EMBL" id="CAAALY010068407">
    <property type="protein sequence ID" value="VEL24561.1"/>
    <property type="molecule type" value="Genomic_DNA"/>
</dbReference>
<dbReference type="AlphaFoldDB" id="A0A3S5AIF4"/>
<name>A0A3S5AIF4_9PLAT</name>